<organism evidence="10 11">
    <name type="scientific">Miscanthus lutarioriparius</name>
    <dbReference type="NCBI Taxonomy" id="422564"/>
    <lineage>
        <taxon>Eukaryota</taxon>
        <taxon>Viridiplantae</taxon>
        <taxon>Streptophyta</taxon>
        <taxon>Embryophyta</taxon>
        <taxon>Tracheophyta</taxon>
        <taxon>Spermatophyta</taxon>
        <taxon>Magnoliopsida</taxon>
        <taxon>Liliopsida</taxon>
        <taxon>Poales</taxon>
        <taxon>Poaceae</taxon>
        <taxon>PACMAD clade</taxon>
        <taxon>Panicoideae</taxon>
        <taxon>Andropogonodae</taxon>
        <taxon>Andropogoneae</taxon>
        <taxon>Saccharinae</taxon>
        <taxon>Miscanthus</taxon>
    </lineage>
</organism>
<comment type="similarity">
    <text evidence="2">Belongs to the fasciclin-like AGP family.</text>
</comment>
<evidence type="ECO:0000256" key="7">
    <source>
        <dbReference type="ARBA" id="ARBA00024686"/>
    </source>
</evidence>
<keyword evidence="4" id="KW-0336">GPI-anchor</keyword>
<dbReference type="PANTHER" id="PTHR32077">
    <property type="entry name" value="FASCICLIN-LIKE ARABINOGALACTAN PROTEIN"/>
    <property type="match status" value="1"/>
</dbReference>
<dbReference type="EMBL" id="CAJGYO010000011">
    <property type="protein sequence ID" value="CAD6260565.1"/>
    <property type="molecule type" value="Genomic_DNA"/>
</dbReference>
<keyword evidence="5 8" id="KW-0732">Signal</keyword>
<dbReference type="SUPFAM" id="SSF82153">
    <property type="entry name" value="FAS1 domain"/>
    <property type="match status" value="1"/>
</dbReference>
<keyword evidence="4" id="KW-0325">Glycoprotein</keyword>
<keyword evidence="11" id="KW-1185">Reference proteome</keyword>
<dbReference type="GO" id="GO:0098552">
    <property type="term" value="C:side of membrane"/>
    <property type="evidence" value="ECO:0007669"/>
    <property type="project" value="UniProtKB-KW"/>
</dbReference>
<evidence type="ECO:0000256" key="8">
    <source>
        <dbReference type="SAM" id="SignalP"/>
    </source>
</evidence>
<dbReference type="Gene3D" id="2.30.180.10">
    <property type="entry name" value="FAS1 domain"/>
    <property type="match status" value="1"/>
</dbReference>
<protein>
    <recommendedName>
        <fullName evidence="9">FAS1 domain-containing protein</fullName>
    </recommendedName>
</protein>
<dbReference type="Proteomes" id="UP000604825">
    <property type="component" value="Unassembled WGS sequence"/>
</dbReference>
<name>A0A811QQ39_9POAL</name>
<keyword evidence="3" id="KW-1003">Cell membrane</keyword>
<evidence type="ECO:0000256" key="3">
    <source>
        <dbReference type="ARBA" id="ARBA00022475"/>
    </source>
</evidence>
<comment type="caution">
    <text evidence="10">The sequence shown here is derived from an EMBL/GenBank/DDBJ whole genome shotgun (WGS) entry which is preliminary data.</text>
</comment>
<dbReference type="Pfam" id="PF02469">
    <property type="entry name" value="Fasciclin"/>
    <property type="match status" value="1"/>
</dbReference>
<keyword evidence="4" id="KW-0449">Lipoprotein</keyword>
<feature type="domain" description="FAS1" evidence="9">
    <location>
        <begin position="42"/>
        <end position="192"/>
    </location>
</feature>
<comment type="function">
    <text evidence="7">May be a cell surface adhesion protein.</text>
</comment>
<evidence type="ECO:0000256" key="1">
    <source>
        <dbReference type="ARBA" id="ARBA00004609"/>
    </source>
</evidence>
<dbReference type="GO" id="GO:0009834">
    <property type="term" value="P:plant-type secondary cell wall biogenesis"/>
    <property type="evidence" value="ECO:0007669"/>
    <property type="project" value="TreeGrafter"/>
</dbReference>
<dbReference type="InterPro" id="IPR045003">
    <property type="entry name" value="FLA_A"/>
</dbReference>
<dbReference type="PROSITE" id="PS50213">
    <property type="entry name" value="FAS1"/>
    <property type="match status" value="1"/>
</dbReference>
<evidence type="ECO:0000313" key="10">
    <source>
        <dbReference type="EMBL" id="CAD6260565.1"/>
    </source>
</evidence>
<reference evidence="10" key="1">
    <citation type="submission" date="2020-10" db="EMBL/GenBank/DDBJ databases">
        <authorList>
            <person name="Han B."/>
            <person name="Lu T."/>
            <person name="Zhao Q."/>
            <person name="Huang X."/>
            <person name="Zhao Y."/>
        </authorList>
    </citation>
    <scope>NUCLEOTIDE SEQUENCE</scope>
</reference>
<gene>
    <name evidence="10" type="ORF">NCGR_LOCUS43997</name>
</gene>
<evidence type="ECO:0000256" key="6">
    <source>
        <dbReference type="ARBA" id="ARBA00023136"/>
    </source>
</evidence>
<proteinExistence type="inferred from homology"/>
<keyword evidence="6" id="KW-0472">Membrane</keyword>
<evidence type="ECO:0000256" key="2">
    <source>
        <dbReference type="ARBA" id="ARBA00007843"/>
    </source>
</evidence>
<comment type="subcellular location">
    <subcellularLocation>
        <location evidence="1">Cell membrane</location>
        <topology evidence="1">Lipid-anchor</topology>
        <topology evidence="1">GPI-anchor</topology>
    </subcellularLocation>
</comment>
<evidence type="ECO:0000259" key="9">
    <source>
        <dbReference type="PROSITE" id="PS50213"/>
    </source>
</evidence>
<feature type="signal peptide" evidence="8">
    <location>
        <begin position="1"/>
        <end position="23"/>
    </location>
</feature>
<evidence type="ECO:0000256" key="5">
    <source>
        <dbReference type="ARBA" id="ARBA00022729"/>
    </source>
</evidence>
<dbReference type="AlphaFoldDB" id="A0A811QQ39"/>
<sequence length="246" mass="25597">MEPKSAVLAIAMMCLALPRATLSQRTSSPVVETPAPAPAPHHVNLTELLALAGPYGTFLDYLTRTDVIRTFQSQANATTDHYHDQGGVTVFAPQDSAFAAVDGAAVQPHRGPAPDAHAVPRRASVPPALLLRGAGSVGTRAHVRGGVPGCALNVTDAAGRIHVASGWTRAARLVSSVYSTPPVAVYALDRVLLPEQVFPTEPAVAPAPAGAGVTRPTPCRPLPSVETARVRRAGSVHVAFSLDTWP</sequence>
<dbReference type="PANTHER" id="PTHR32077:SF43">
    <property type="entry name" value="OS04G0472200 PROTEIN"/>
    <property type="match status" value="1"/>
</dbReference>
<dbReference type="OrthoDB" id="286301at2759"/>
<accession>A0A811QQ39</accession>
<evidence type="ECO:0000256" key="4">
    <source>
        <dbReference type="ARBA" id="ARBA00022622"/>
    </source>
</evidence>
<dbReference type="InterPro" id="IPR036378">
    <property type="entry name" value="FAS1_dom_sf"/>
</dbReference>
<dbReference type="GO" id="GO:0005886">
    <property type="term" value="C:plasma membrane"/>
    <property type="evidence" value="ECO:0007669"/>
    <property type="project" value="UniProtKB-SubCell"/>
</dbReference>
<dbReference type="InterPro" id="IPR000782">
    <property type="entry name" value="FAS1_domain"/>
</dbReference>
<feature type="chain" id="PRO_5033044162" description="FAS1 domain-containing protein" evidence="8">
    <location>
        <begin position="24"/>
        <end position="246"/>
    </location>
</feature>
<evidence type="ECO:0000313" key="11">
    <source>
        <dbReference type="Proteomes" id="UP000604825"/>
    </source>
</evidence>